<dbReference type="GO" id="GO:0003682">
    <property type="term" value="F:chromatin binding"/>
    <property type="evidence" value="ECO:0007669"/>
    <property type="project" value="TreeGrafter"/>
</dbReference>
<feature type="region of interest" description="Disordered" evidence="1">
    <location>
        <begin position="267"/>
        <end position="307"/>
    </location>
</feature>
<dbReference type="PANTHER" id="PTHR12247">
    <property type="entry name" value="POLYCOMB GROUP PROTEIN"/>
    <property type="match status" value="1"/>
</dbReference>
<comment type="caution">
    <text evidence="2">The sequence shown here is derived from an EMBL/GenBank/DDBJ whole genome shotgun (WGS) entry which is preliminary data.</text>
</comment>
<dbReference type="Gene3D" id="1.10.150.50">
    <property type="entry name" value="Transcription Factor, Ets-1"/>
    <property type="match status" value="1"/>
</dbReference>
<feature type="compositionally biased region" description="Polar residues" evidence="1">
    <location>
        <begin position="1023"/>
        <end position="1032"/>
    </location>
</feature>
<evidence type="ECO:0000313" key="3">
    <source>
        <dbReference type="Proteomes" id="UP000719412"/>
    </source>
</evidence>
<feature type="region of interest" description="Disordered" evidence="1">
    <location>
        <begin position="1012"/>
        <end position="1036"/>
    </location>
</feature>
<feature type="compositionally biased region" description="Low complexity" evidence="1">
    <location>
        <begin position="220"/>
        <end position="234"/>
    </location>
</feature>
<evidence type="ECO:0000256" key="1">
    <source>
        <dbReference type="SAM" id="MobiDB-lite"/>
    </source>
</evidence>
<proteinExistence type="predicted"/>
<dbReference type="GO" id="GO:0042393">
    <property type="term" value="F:histone binding"/>
    <property type="evidence" value="ECO:0007669"/>
    <property type="project" value="TreeGrafter"/>
</dbReference>
<dbReference type="SUPFAM" id="SSF47769">
    <property type="entry name" value="SAM/Pointed domain"/>
    <property type="match status" value="1"/>
</dbReference>
<sequence>MVLLSTVAQHNRTTIQHFLAGHPPSLSVRTETSMEDVRHIHDRYLMNIRGVNDSKIGTGEAGAALPICLFDEGSEREVGSRERGFIASVTAFELSKCERDHATINQSDGVVFSLGVEVTYLPQLAFHRLLFSELVGGMRPEGLRRPHDPSPFTHLDSFFVAHDRGSESATEALDGAPQLQATKLVRKRRMERALTNNNGPDYALHNNNNHVKNERLSPGTPDVSSRSRSVTPSSHPNTPPAPDSHPLAPVSGRNYSDFMRSLAAKYNNTNPNDAARNGFPPPLDPRFKPSNFPMLPLPKEGEPSVKKSDFTSLLNPFANASMFPPLIDMSTTQTLLAMVRTAKEAELQGLLKSVKRQDASSPLDLSAAAPPPKRPRVKTSSSSSPSTASKRAQSESPRLHDDVSSWTVDDVCNFVSSIDICAEYAQGTNRSETSTGEQTGNPDFFRTQITSRQEQNNHPESFQCGTVVETLTMDQDENADIWKYGQQETVRNSSLSIKGDSQRERATDAAYWTGPTLDGHTIEFQPQRRSGHGLLDVAIVRLISAFIAIKSSVRASDDLMKEWRVERSNGEGGGRDVTKIHKFERFRFRLRGIEESEEKFKEEIPTTVLLYFLQEEESSREQSDSDIEDGPVHLVDSSLKLFTSQLPKNVKSQSCIDNPENVFGRAPDERKCKCTESRCASSLSARKLYPRGVLEVWPRSPSVLEEVVAREARQPRGTPAPCYYGGPRARAGYLHRPLTRGRDAFLPKRTSGLRAATPERILRHQNQLPVSCTTHGSFDQSGGDGVTASGGCQSGMGLAAVTESQDMEGYVDPVVIKQRDFSSENRKKSLIRAFYKFLYSVSVGQLAPFGIIERNARSATVAISIINENHRLIASLRCYPSRCKSHWSIMSASQSEVNQKNNLVGAPVGRGRSDKAEELGGRRIWKFSLLGNFTKYFWHGCVVAKRPTNLSQGNRAFFLRDRFVQFISVVTGAGREQGRRRPKCDIDDIHLFDFPNGGRSVRRRVEEAKKIVGNEKRDRTDTKTSPAASSSAELDAWNGKTESRVHGPLDVAGHVTGYQSRCVVRGGAAPRIFSARAPETAKCIETCASHPPEAEGFRGDRIGAVMKSSRGPPASDLASAGRGPADRLRVTCRALNSRCPPMSPLPRECVRAASQGRPQENFRRPPENDSSVLLPAAAIIFIIIVKKVIHSALTAAGAALFSAPNARFFPGPSPPPRRADRPHSMVWIKIANETVMDSPRMPAAHAVHQPFVPLARTTTFRNQAVPLGRRVTRTAATSQSRDRHRRALCGRRASVLLMRVSLLQNFREQRIDGSGLPLLTEDHLTSTMSMKLGPALKLRSVLAKKLGSCSVCLHCTHCHNGTGSPEPPTTAGNTSDSGGAS</sequence>
<reference evidence="2" key="1">
    <citation type="journal article" date="2020" name="J Insects Food Feed">
        <title>The yellow mealworm (Tenebrio molitor) genome: a resource for the emerging insects as food and feed industry.</title>
        <authorList>
            <person name="Eriksson T."/>
            <person name="Andere A."/>
            <person name="Kelstrup H."/>
            <person name="Emery V."/>
            <person name="Picard C."/>
        </authorList>
    </citation>
    <scope>NUCLEOTIDE SEQUENCE</scope>
    <source>
        <strain evidence="2">Stoneville</strain>
        <tissue evidence="2">Whole head</tissue>
    </source>
</reference>
<dbReference type="EMBL" id="JABDTM020028423">
    <property type="protein sequence ID" value="KAH0808967.1"/>
    <property type="molecule type" value="Genomic_DNA"/>
</dbReference>
<feature type="region of interest" description="Disordered" evidence="1">
    <location>
        <begin position="1362"/>
        <end position="1381"/>
    </location>
</feature>
<name>A0A8J6H7V3_TENMO</name>
<feature type="compositionally biased region" description="Low complexity" evidence="1">
    <location>
        <begin position="359"/>
        <end position="368"/>
    </location>
</feature>
<accession>A0A8J6H7V3</accession>
<gene>
    <name evidence="2" type="ORF">GEV33_013824</name>
</gene>
<evidence type="ECO:0000313" key="2">
    <source>
        <dbReference type="EMBL" id="KAH0808967.1"/>
    </source>
</evidence>
<feature type="compositionally biased region" description="Low complexity" evidence="1">
    <location>
        <begin position="378"/>
        <end position="391"/>
    </location>
</feature>
<dbReference type="GO" id="GO:0045892">
    <property type="term" value="P:negative regulation of DNA-templated transcription"/>
    <property type="evidence" value="ECO:0007669"/>
    <property type="project" value="TreeGrafter"/>
</dbReference>
<dbReference type="InterPro" id="IPR013761">
    <property type="entry name" value="SAM/pointed_sf"/>
</dbReference>
<reference evidence="2" key="2">
    <citation type="submission" date="2021-08" db="EMBL/GenBank/DDBJ databases">
        <authorList>
            <person name="Eriksson T."/>
        </authorList>
    </citation>
    <scope>NUCLEOTIDE SEQUENCE</scope>
    <source>
        <strain evidence="2">Stoneville</strain>
        <tissue evidence="2">Whole head</tissue>
    </source>
</reference>
<feature type="compositionally biased region" description="Polar residues" evidence="1">
    <location>
        <begin position="1370"/>
        <end position="1381"/>
    </location>
</feature>
<feature type="region of interest" description="Disordered" evidence="1">
    <location>
        <begin position="353"/>
        <end position="402"/>
    </location>
</feature>
<organism evidence="2 3">
    <name type="scientific">Tenebrio molitor</name>
    <name type="common">Yellow mealworm beetle</name>
    <dbReference type="NCBI Taxonomy" id="7067"/>
    <lineage>
        <taxon>Eukaryota</taxon>
        <taxon>Metazoa</taxon>
        <taxon>Ecdysozoa</taxon>
        <taxon>Arthropoda</taxon>
        <taxon>Hexapoda</taxon>
        <taxon>Insecta</taxon>
        <taxon>Pterygota</taxon>
        <taxon>Neoptera</taxon>
        <taxon>Endopterygota</taxon>
        <taxon>Coleoptera</taxon>
        <taxon>Polyphaga</taxon>
        <taxon>Cucujiformia</taxon>
        <taxon>Tenebrionidae</taxon>
        <taxon>Tenebrio</taxon>
    </lineage>
</organism>
<feature type="region of interest" description="Disordered" evidence="1">
    <location>
        <begin position="194"/>
        <end position="253"/>
    </location>
</feature>
<dbReference type="Proteomes" id="UP000719412">
    <property type="component" value="Unassembled WGS sequence"/>
</dbReference>
<feature type="compositionally biased region" description="Basic and acidic residues" evidence="1">
    <location>
        <begin position="1012"/>
        <end position="1022"/>
    </location>
</feature>
<protein>
    <submittedName>
        <fullName evidence="2">Uncharacterized protein</fullName>
    </submittedName>
</protein>
<dbReference type="InterPro" id="IPR050548">
    <property type="entry name" value="PcG_chromatin_remod_factors"/>
</dbReference>
<feature type="compositionally biased region" description="Polar residues" evidence="1">
    <location>
        <begin position="194"/>
        <end position="210"/>
    </location>
</feature>
<dbReference type="GO" id="GO:0035102">
    <property type="term" value="C:PRC1 complex"/>
    <property type="evidence" value="ECO:0007669"/>
    <property type="project" value="TreeGrafter"/>
</dbReference>
<keyword evidence="3" id="KW-1185">Reference proteome</keyword>
<dbReference type="PANTHER" id="PTHR12247:SF138">
    <property type="entry name" value="POLYHOMEOTIC DISTAL, ISOFORM A-RELATED"/>
    <property type="match status" value="1"/>
</dbReference>